<dbReference type="Proteomes" id="UP000002027">
    <property type="component" value="Chromosome 2"/>
</dbReference>
<gene>
    <name evidence="2" type="ordered locus">Sthe_3257</name>
</gene>
<reference evidence="2 3" key="2">
    <citation type="journal article" date="2010" name="Stand. Genomic Sci.">
        <title>Complete genome sequence of Desulfohalobium retbaense type strain (HR(100)).</title>
        <authorList>
            <person name="Spring S."/>
            <person name="Nolan M."/>
            <person name="Lapidus A."/>
            <person name="Glavina Del Rio T."/>
            <person name="Copeland A."/>
            <person name="Tice H."/>
            <person name="Cheng J.F."/>
            <person name="Lucas S."/>
            <person name="Land M."/>
            <person name="Chen F."/>
            <person name="Bruce D."/>
            <person name="Goodwin L."/>
            <person name="Pitluck S."/>
            <person name="Ivanova N."/>
            <person name="Mavromatis K."/>
            <person name="Mikhailova N."/>
            <person name="Pati A."/>
            <person name="Chen A."/>
            <person name="Palaniappan K."/>
            <person name="Hauser L."/>
            <person name="Chang Y.J."/>
            <person name="Jeffries C.D."/>
            <person name="Munk C."/>
            <person name="Kiss H."/>
            <person name="Chain P."/>
            <person name="Han C."/>
            <person name="Brettin T."/>
            <person name="Detter J.C."/>
            <person name="Schuler E."/>
            <person name="Goker M."/>
            <person name="Rohde M."/>
            <person name="Bristow J."/>
            <person name="Eisen J.A."/>
            <person name="Markowitz V."/>
            <person name="Hugenholtz P."/>
            <person name="Kyrpides N.C."/>
            <person name="Klenk H.P."/>
        </authorList>
    </citation>
    <scope>NUCLEOTIDE SEQUENCE [LARGE SCALE GENOMIC DNA]</scope>
    <source>
        <strain evidence="3">ATCC 49802 / DSM 20745 / S 6022</strain>
    </source>
</reference>
<name>D1CA14_SPHTD</name>
<proteinExistence type="predicted"/>
<sequence length="60" mass="6325">MIWEYAVGPCPGVGGVKDPTPWRVPGANAAGLTRRSRLKPARGQNSHSGIGSRRSARARG</sequence>
<dbReference type="EMBL" id="CP001824">
    <property type="protein sequence ID" value="ACZ40657.1"/>
    <property type="molecule type" value="Genomic_DNA"/>
</dbReference>
<keyword evidence="3" id="KW-1185">Reference proteome</keyword>
<evidence type="ECO:0000313" key="2">
    <source>
        <dbReference type="EMBL" id="ACZ40657.1"/>
    </source>
</evidence>
<accession>D1CA14</accession>
<protein>
    <submittedName>
        <fullName evidence="2">Uncharacterized protein</fullName>
    </submittedName>
</protein>
<feature type="region of interest" description="Disordered" evidence="1">
    <location>
        <begin position="19"/>
        <end position="60"/>
    </location>
</feature>
<reference evidence="3" key="1">
    <citation type="submission" date="2009-11" db="EMBL/GenBank/DDBJ databases">
        <title>The complete chromosome 2 of Sphaerobacter thermophilus DSM 20745.</title>
        <authorList>
            <person name="Lucas S."/>
            <person name="Copeland A."/>
            <person name="Lapidus A."/>
            <person name="Glavina del Rio T."/>
            <person name="Dalin E."/>
            <person name="Tice H."/>
            <person name="Bruce D."/>
            <person name="Goodwin L."/>
            <person name="Pitluck S."/>
            <person name="Kyrpides N."/>
            <person name="Mavromatis K."/>
            <person name="Ivanova N."/>
            <person name="Mikhailova N."/>
            <person name="LaButti K.M."/>
            <person name="Clum A."/>
            <person name="Sun H.I."/>
            <person name="Brettin T."/>
            <person name="Detter J.C."/>
            <person name="Han C."/>
            <person name="Larimer F."/>
            <person name="Land M."/>
            <person name="Hauser L."/>
            <person name="Markowitz V."/>
            <person name="Cheng J.F."/>
            <person name="Hugenholtz P."/>
            <person name="Woyke T."/>
            <person name="Wu D."/>
            <person name="Steenblock K."/>
            <person name="Schneider S."/>
            <person name="Pukall R."/>
            <person name="Goeker M."/>
            <person name="Klenk H.P."/>
            <person name="Eisen J.A."/>
        </authorList>
    </citation>
    <scope>NUCLEOTIDE SEQUENCE [LARGE SCALE GENOMIC DNA]</scope>
    <source>
        <strain evidence="3">ATCC 49802 / DSM 20745 / S 6022</strain>
    </source>
</reference>
<dbReference type="InParanoid" id="D1CA14"/>
<evidence type="ECO:0000313" key="3">
    <source>
        <dbReference type="Proteomes" id="UP000002027"/>
    </source>
</evidence>
<dbReference type="KEGG" id="sti:Sthe_3257"/>
<dbReference type="HOGENOM" id="CLU_2939452_0_0_0"/>
<dbReference type="AlphaFoldDB" id="D1CA14"/>
<evidence type="ECO:0000256" key="1">
    <source>
        <dbReference type="SAM" id="MobiDB-lite"/>
    </source>
</evidence>
<organism evidence="2 3">
    <name type="scientific">Sphaerobacter thermophilus (strain ATCC 49802 / DSM 20745 / KCCM 41009 / NCIMB 13125 / S 6022)</name>
    <dbReference type="NCBI Taxonomy" id="479434"/>
    <lineage>
        <taxon>Bacteria</taxon>
        <taxon>Pseudomonadati</taxon>
        <taxon>Thermomicrobiota</taxon>
        <taxon>Thermomicrobia</taxon>
        <taxon>Sphaerobacterales</taxon>
        <taxon>Sphaerobacterineae</taxon>
        <taxon>Sphaerobacteraceae</taxon>
        <taxon>Sphaerobacter</taxon>
    </lineage>
</organism>